<dbReference type="Gene3D" id="3.20.20.450">
    <property type="entry name" value="EAL domain"/>
    <property type="match status" value="1"/>
</dbReference>
<evidence type="ECO:0000259" key="4">
    <source>
        <dbReference type="PROSITE" id="PS50883"/>
    </source>
</evidence>
<dbReference type="NCBIfam" id="TIGR00254">
    <property type="entry name" value="GGDEF"/>
    <property type="match status" value="1"/>
</dbReference>
<dbReference type="Proteomes" id="UP000193450">
    <property type="component" value="Chromosome"/>
</dbReference>
<dbReference type="PANTHER" id="PTHR33121:SF23">
    <property type="entry name" value="CYCLIC DI-GMP PHOSPHODIESTERASE PDEB"/>
    <property type="match status" value="1"/>
</dbReference>
<sequence length="768" mass="86196">MDNKEPNKEPVSAVLARWIKDMPEHLSTVRAYGQGCIAVVVSYLRQSELLSRRQTKKKSGSLVRRFQALLISWGVVVYMIAVTGFWFVSSTAIQNTFEEQASDWMKKLDELSTPLYISQDSKEFVTIERYVSNFSEIAYIKFYNADGVSVLAEYTSDVAKADEVPEFNVDAFKNYSDTDLKDGLAITSDISTSQSFMRLIAPVSIVAMQADNMLDFDMDNPLDESVNVIGYIDMGLDFSAYQSHMVDSIVKGSFFIALLFLFAAIVGRHLTKNALKPLLDLREPLDRLAKGDTNVWVGKGGDEEIAAISNALNSTIRAIKGRDEELRRLADYDALTGLINKRSFNILMEQERKKTLLDKGSSALFFIDLDQFKYVNDTLGHASGDRLLIQIAELLKNRMREDDVVCRLGGDEFAVLARNVDKKGAVEVANSIVKSMYDFLFIEQGKTFNIYCSVGVALMDDDKLSAEDVFSNADMACYTAKSQGRNRFHFYEPKAVDKNKMDIGWSHRIAEALAHDKFVLHYQPIVSVDNLEVPNYEVLLRMIGDNGEIVPPMMFIPIAERFGLATEIDYWVIKNSMKTLQAMNQTGEKVRFYVNLSGQLMIDPDFVSRVLGFLNEYDVEASQIVFELTERAAVGNIHNASKKMDKLRSHGFEFAVDDFGSGFSSFSYLKNMPVDYVKIEGEFVERIIDDEVDRAMVKSMVDIAKACGKQVVAEYVCDQKTYDLLKTYGIDYAQGFFIAEPSAEPFATAPPSASPTGSQATVTHLKAH</sequence>
<dbReference type="SUPFAM" id="SSF55073">
    <property type="entry name" value="Nucleotide cyclase"/>
    <property type="match status" value="1"/>
</dbReference>
<dbReference type="Gene3D" id="3.30.70.270">
    <property type="match status" value="1"/>
</dbReference>
<dbReference type="EMBL" id="CP019343">
    <property type="protein sequence ID" value="ARN76145.1"/>
    <property type="molecule type" value="Genomic_DNA"/>
</dbReference>
<dbReference type="AlphaFoldDB" id="A0A1X9NJY8"/>
<feature type="compositionally biased region" description="Low complexity" evidence="2">
    <location>
        <begin position="747"/>
        <end position="756"/>
    </location>
</feature>
<dbReference type="Pfam" id="PF00563">
    <property type="entry name" value="EAL"/>
    <property type="match status" value="1"/>
</dbReference>
<dbReference type="GO" id="GO:0071111">
    <property type="term" value="F:cyclic-guanylate-specific phosphodiesterase activity"/>
    <property type="evidence" value="ECO:0007669"/>
    <property type="project" value="InterPro"/>
</dbReference>
<evidence type="ECO:0000256" key="1">
    <source>
        <dbReference type="ARBA" id="ARBA00001946"/>
    </source>
</evidence>
<dbReference type="InterPro" id="IPR043128">
    <property type="entry name" value="Rev_trsase/Diguanyl_cyclase"/>
</dbReference>
<proteinExistence type="predicted"/>
<keyword evidence="3" id="KW-0812">Transmembrane</keyword>
<evidence type="ECO:0000313" key="8">
    <source>
        <dbReference type="Proteomes" id="UP000193450"/>
    </source>
</evidence>
<dbReference type="KEGG" id="osg:BST96_19805"/>
<comment type="cofactor">
    <cofactor evidence="1">
        <name>Mg(2+)</name>
        <dbReference type="ChEBI" id="CHEBI:18420"/>
    </cofactor>
</comment>
<dbReference type="CDD" id="cd01949">
    <property type="entry name" value="GGDEF"/>
    <property type="match status" value="1"/>
</dbReference>
<dbReference type="Gene3D" id="6.10.340.10">
    <property type="match status" value="1"/>
</dbReference>
<evidence type="ECO:0000256" key="2">
    <source>
        <dbReference type="SAM" id="MobiDB-lite"/>
    </source>
</evidence>
<reference evidence="7 8" key="1">
    <citation type="submission" date="2016-11" db="EMBL/GenBank/DDBJ databases">
        <title>Trade-off between light-utilization and light-protection in marine flavobacteria.</title>
        <authorList>
            <person name="Kumagai Y."/>
        </authorList>
    </citation>
    <scope>NUCLEOTIDE SEQUENCE [LARGE SCALE GENOMIC DNA]</scope>
    <source>
        <strain evidence="7 8">NBRC 107125</strain>
    </source>
</reference>
<dbReference type="InterPro" id="IPR003660">
    <property type="entry name" value="HAMP_dom"/>
</dbReference>
<feature type="transmembrane region" description="Helical" evidence="3">
    <location>
        <begin position="66"/>
        <end position="88"/>
    </location>
</feature>
<dbReference type="RefSeq" id="WP_085760346.1">
    <property type="nucleotide sequence ID" value="NZ_CP019343.1"/>
</dbReference>
<accession>A0A1X9NJY8</accession>
<dbReference type="OrthoDB" id="9787514at2"/>
<gene>
    <name evidence="7" type="ORF">BST96_19805</name>
</gene>
<dbReference type="SMART" id="SM00052">
    <property type="entry name" value="EAL"/>
    <property type="match status" value="1"/>
</dbReference>
<feature type="transmembrane region" description="Helical" evidence="3">
    <location>
        <begin position="249"/>
        <end position="267"/>
    </location>
</feature>
<dbReference type="InterPro" id="IPR000160">
    <property type="entry name" value="GGDEF_dom"/>
</dbReference>
<dbReference type="STRING" id="716816.BST96_19805"/>
<dbReference type="InterPro" id="IPR001633">
    <property type="entry name" value="EAL_dom"/>
</dbReference>
<organism evidence="7 8">
    <name type="scientific">Oceanicoccus sagamiensis</name>
    <dbReference type="NCBI Taxonomy" id="716816"/>
    <lineage>
        <taxon>Bacteria</taxon>
        <taxon>Pseudomonadati</taxon>
        <taxon>Pseudomonadota</taxon>
        <taxon>Gammaproteobacteria</taxon>
        <taxon>Cellvibrionales</taxon>
        <taxon>Spongiibacteraceae</taxon>
        <taxon>Oceanicoccus</taxon>
    </lineage>
</organism>
<evidence type="ECO:0000256" key="3">
    <source>
        <dbReference type="SAM" id="Phobius"/>
    </source>
</evidence>
<dbReference type="InterPro" id="IPR050706">
    <property type="entry name" value="Cyclic-di-GMP_PDE-like"/>
</dbReference>
<dbReference type="CDD" id="cd01948">
    <property type="entry name" value="EAL"/>
    <property type="match status" value="1"/>
</dbReference>
<dbReference type="PROSITE" id="PS50883">
    <property type="entry name" value="EAL"/>
    <property type="match status" value="1"/>
</dbReference>
<keyword evidence="3" id="KW-0472">Membrane</keyword>
<feature type="domain" description="GGDEF" evidence="6">
    <location>
        <begin position="360"/>
        <end position="493"/>
    </location>
</feature>
<name>A0A1X9NJY8_9GAMM</name>
<dbReference type="Pfam" id="PF00990">
    <property type="entry name" value="GGDEF"/>
    <property type="match status" value="1"/>
</dbReference>
<protein>
    <recommendedName>
        <fullName evidence="9">GGDEF domain-containing protein</fullName>
    </recommendedName>
</protein>
<dbReference type="SMART" id="SM00267">
    <property type="entry name" value="GGDEF"/>
    <property type="match status" value="1"/>
</dbReference>
<dbReference type="FunFam" id="3.30.70.270:FF:000001">
    <property type="entry name" value="Diguanylate cyclase domain protein"/>
    <property type="match status" value="1"/>
</dbReference>
<dbReference type="GO" id="GO:0016020">
    <property type="term" value="C:membrane"/>
    <property type="evidence" value="ECO:0007669"/>
    <property type="project" value="InterPro"/>
</dbReference>
<feature type="domain" description="HAMP" evidence="5">
    <location>
        <begin position="272"/>
        <end position="324"/>
    </location>
</feature>
<evidence type="ECO:0008006" key="9">
    <source>
        <dbReference type="Google" id="ProtNLM"/>
    </source>
</evidence>
<dbReference type="SUPFAM" id="SSF141868">
    <property type="entry name" value="EAL domain-like"/>
    <property type="match status" value="1"/>
</dbReference>
<keyword evidence="8" id="KW-1185">Reference proteome</keyword>
<keyword evidence="3" id="KW-1133">Transmembrane helix</keyword>
<dbReference type="PANTHER" id="PTHR33121">
    <property type="entry name" value="CYCLIC DI-GMP PHOSPHODIESTERASE PDEF"/>
    <property type="match status" value="1"/>
</dbReference>
<dbReference type="InterPro" id="IPR029787">
    <property type="entry name" value="Nucleotide_cyclase"/>
</dbReference>
<evidence type="ECO:0000313" key="7">
    <source>
        <dbReference type="EMBL" id="ARN76145.1"/>
    </source>
</evidence>
<dbReference type="PROSITE" id="PS50887">
    <property type="entry name" value="GGDEF"/>
    <property type="match status" value="1"/>
</dbReference>
<feature type="region of interest" description="Disordered" evidence="2">
    <location>
        <begin position="747"/>
        <end position="768"/>
    </location>
</feature>
<evidence type="ECO:0000259" key="5">
    <source>
        <dbReference type="PROSITE" id="PS50885"/>
    </source>
</evidence>
<evidence type="ECO:0000259" key="6">
    <source>
        <dbReference type="PROSITE" id="PS50887"/>
    </source>
</evidence>
<dbReference type="GO" id="GO:0007165">
    <property type="term" value="P:signal transduction"/>
    <property type="evidence" value="ECO:0007669"/>
    <property type="project" value="InterPro"/>
</dbReference>
<dbReference type="InterPro" id="IPR035919">
    <property type="entry name" value="EAL_sf"/>
</dbReference>
<feature type="domain" description="EAL" evidence="4">
    <location>
        <begin position="502"/>
        <end position="755"/>
    </location>
</feature>
<dbReference type="PROSITE" id="PS50885">
    <property type="entry name" value="HAMP"/>
    <property type="match status" value="1"/>
</dbReference>